<dbReference type="SUPFAM" id="SSF56112">
    <property type="entry name" value="Protein kinase-like (PK-like)"/>
    <property type="match status" value="2"/>
</dbReference>
<feature type="domain" description="Protein kinase" evidence="1">
    <location>
        <begin position="875"/>
        <end position="1155"/>
    </location>
</feature>
<evidence type="ECO:0000313" key="3">
    <source>
        <dbReference type="EMBL" id="GET02074.1"/>
    </source>
</evidence>
<dbReference type="PROSITE" id="PS50011">
    <property type="entry name" value="PROTEIN_KINASE_DOM"/>
    <property type="match status" value="1"/>
</dbReference>
<dbReference type="OrthoDB" id="2341608at2759"/>
<dbReference type="Proteomes" id="UP000615446">
    <property type="component" value="Unassembled WGS sequence"/>
</dbReference>
<dbReference type="Proteomes" id="UP000247702">
    <property type="component" value="Unassembled WGS sequence"/>
</dbReference>
<dbReference type="InterPro" id="IPR051681">
    <property type="entry name" value="Ser/Thr_Kinases-Pseudokinases"/>
</dbReference>
<dbReference type="GO" id="GO:0005524">
    <property type="term" value="F:ATP binding"/>
    <property type="evidence" value="ECO:0007669"/>
    <property type="project" value="InterPro"/>
</dbReference>
<dbReference type="EMBL" id="BLAL01000304">
    <property type="protein sequence ID" value="GET02074.1"/>
    <property type="molecule type" value="Genomic_DNA"/>
</dbReference>
<keyword evidence="3" id="KW-0418">Kinase</keyword>
<name>A0A2Z6R4H1_9GLOM</name>
<reference evidence="3" key="2">
    <citation type="submission" date="2019-10" db="EMBL/GenBank/DDBJ databases">
        <title>Conservation and host-specific expression of non-tandemly repeated heterogenous ribosome RNA gene in arbuscular mycorrhizal fungi.</title>
        <authorList>
            <person name="Maeda T."/>
            <person name="Kobayashi Y."/>
            <person name="Nakagawa T."/>
            <person name="Ezawa T."/>
            <person name="Yamaguchi K."/>
            <person name="Bino T."/>
            <person name="Nishimoto Y."/>
            <person name="Shigenobu S."/>
            <person name="Kawaguchi M."/>
        </authorList>
    </citation>
    <scope>NUCLEOTIDE SEQUENCE</scope>
    <source>
        <strain evidence="3">HR1</strain>
    </source>
</reference>
<dbReference type="AlphaFoldDB" id="A0A2Z6R4H1"/>
<keyword evidence="4" id="KW-1185">Reference proteome</keyword>
<dbReference type="PANTHER" id="PTHR44329">
    <property type="entry name" value="SERINE/THREONINE-PROTEIN KINASE TNNI3K-RELATED"/>
    <property type="match status" value="1"/>
</dbReference>
<dbReference type="Pfam" id="PF07714">
    <property type="entry name" value="PK_Tyr_Ser-Thr"/>
    <property type="match status" value="1"/>
</dbReference>
<dbReference type="InterPro" id="IPR001245">
    <property type="entry name" value="Ser-Thr/Tyr_kinase_cat_dom"/>
</dbReference>
<reference evidence="2 4" key="1">
    <citation type="submission" date="2017-11" db="EMBL/GenBank/DDBJ databases">
        <title>The genome of Rhizophagus clarus HR1 reveals common genetic basis of auxotrophy among arbuscular mycorrhizal fungi.</title>
        <authorList>
            <person name="Kobayashi Y."/>
        </authorList>
    </citation>
    <scope>NUCLEOTIDE SEQUENCE [LARGE SCALE GENOMIC DNA]</scope>
    <source>
        <strain evidence="2 4">HR1</strain>
    </source>
</reference>
<comment type="caution">
    <text evidence="2">The sequence shown here is derived from an EMBL/GenBank/DDBJ whole genome shotgun (WGS) entry which is preliminary data.</text>
</comment>
<dbReference type="InterPro" id="IPR000719">
    <property type="entry name" value="Prot_kinase_dom"/>
</dbReference>
<keyword evidence="3" id="KW-0808">Transferase</keyword>
<dbReference type="EMBL" id="BEXD01002112">
    <property type="protein sequence ID" value="GBB97010.1"/>
    <property type="molecule type" value="Genomic_DNA"/>
</dbReference>
<dbReference type="InterPro" id="IPR011009">
    <property type="entry name" value="Kinase-like_dom_sf"/>
</dbReference>
<evidence type="ECO:0000313" key="2">
    <source>
        <dbReference type="EMBL" id="GBB97010.1"/>
    </source>
</evidence>
<protein>
    <submittedName>
        <fullName evidence="3">Kinase-like domain-containing protein</fullName>
    </submittedName>
</protein>
<evidence type="ECO:0000313" key="4">
    <source>
        <dbReference type="Proteomes" id="UP000247702"/>
    </source>
</evidence>
<sequence>MRRSLRKLKNRCTKCGEMYTYEQYKWCKACEIKQLKENVNNWTSGNEKIDNLIRKVQLRINDPNDIMFEWIPFNQFKIKEVGKDGSATVYLAKWKDGPLRWDRKKYVRESDKTVVLKCLSVEQTMKLSEEDVEYSVKWYVDLKIYGISRKPDTKDYLMVLSNKYFEEYFKGYCVKCGDMYKNTQHKWCKTCLINYLKENFGNWTSGNEEIDILIQEFQLKINDYRDIILEWIPYDRFDNIEEIEIGFTTVCSAIWKDGQFKYDTSAKKYQRNGNGIFTLKFSHNMIDELLDEIKGYSINIYSNTLNIYGISQNPKTKEYIIVFQNKYYEKYCESCGKTYPRMYKWCRTCQLTNLRKFFTCGDEKIDTLVKDMQLKINNPRDIVFELIPYDQFDDIERDYVDCAVGFSATWKDGPLVYNVETRRYNRRPNGRFALKILNDSKDGIDEFITDVKNYSVNVNDNVLKIYGISIHPDTEDYLLVFQDKYYEKYCVMCSKMYSNMYKWCKPCQMNKLKESINGADEKINNFILDMQLKINNPRDLVFEWVQPEQFVNLKEIGKGGFATVYSAIWEDGPLSYNTDKKKYERIPDMNFALKCMDNSRDMIDLFLNKIKDYSIDYLDNKIKIYGISQNPDTCDYMMVLGSQYGEMYCINCEKPYKNGYRWCEPCQKNYLKGEFKNWTSGNERIDYFIQEMQSRIDCPTDSVFEWISYNQFSNIKKIGQDVNATVYSAIWKGGPLSYNLHDKREYARDSNKEVALKCLNDPDQTAKTLLDKVKKYSIKNDADCIMHGISQKQVTKEYIIVLESKYCDRYCKICGKLYTDIDYGWCKGCKVINYTNWNGNEKIDNLIREIRSKAVEYFDENKISEIFEWIPYNNFDDIKEIGKGGFASVYSAIWKDGPLFHKKRKDKLSRVPDKKVALKSLCNSQNLPGEFLNKIKEYSINSVDNSGKILKVYGLTQNPNTKEYVLVLQYAEGRNLNYWINHNSNLKNFNWLIKLKVLENIISDLKEIHRKQMIHCNFHTGNVLVKGVYWVFSNDNVTVSDVGLYGDAGNTDESKIYGVMPYVAPEVLRGKPHTQLSDIYSFGMIMYFIATGRQPFANRAHDYNLALDICKEIRPESSQPEMPKCYSNLMKRCWNSNPIKRPNVAEIEELIRLFYNSYEAKQDDDEIDSEIEEQFSEAEKYRKSNKFIQQSIHHQAIYMSRLLNPHVKELEKYFDDDISD</sequence>
<organism evidence="2 4">
    <name type="scientific">Rhizophagus clarus</name>
    <dbReference type="NCBI Taxonomy" id="94130"/>
    <lineage>
        <taxon>Eukaryota</taxon>
        <taxon>Fungi</taxon>
        <taxon>Fungi incertae sedis</taxon>
        <taxon>Mucoromycota</taxon>
        <taxon>Glomeromycotina</taxon>
        <taxon>Glomeromycetes</taxon>
        <taxon>Glomerales</taxon>
        <taxon>Glomeraceae</taxon>
        <taxon>Rhizophagus</taxon>
    </lineage>
</organism>
<gene>
    <name evidence="3" type="ORF">RCL2_002845500</name>
    <name evidence="2" type="ORF">RclHR1_00290008</name>
</gene>
<evidence type="ECO:0000259" key="1">
    <source>
        <dbReference type="PROSITE" id="PS50011"/>
    </source>
</evidence>
<dbReference type="Gene3D" id="1.10.510.10">
    <property type="entry name" value="Transferase(Phosphotransferase) domain 1"/>
    <property type="match status" value="1"/>
</dbReference>
<accession>A0A2Z6R4H1</accession>
<proteinExistence type="predicted"/>
<dbReference type="GO" id="GO:0004674">
    <property type="term" value="F:protein serine/threonine kinase activity"/>
    <property type="evidence" value="ECO:0007669"/>
    <property type="project" value="TreeGrafter"/>
</dbReference>